<gene>
    <name evidence="1" type="ORF">NXS09_02075</name>
</gene>
<keyword evidence="2" id="KW-1185">Reference proteome</keyword>
<evidence type="ECO:0000313" key="1">
    <source>
        <dbReference type="EMBL" id="MCS4533088.1"/>
    </source>
</evidence>
<comment type="caution">
    <text evidence="1">The sequence shown here is derived from an EMBL/GenBank/DDBJ whole genome shotgun (WGS) entry which is preliminary data.</text>
</comment>
<name>A0ABT2FC43_9NEIS</name>
<sequence length="40" mass="4444">MIFSKVDLSNACVRIAHTLRMVGFVVGCVAQPRTRLLGFH</sequence>
<evidence type="ECO:0000313" key="2">
    <source>
        <dbReference type="Proteomes" id="UP001166947"/>
    </source>
</evidence>
<organism evidence="1 2">
    <name type="scientific">Neisseria montereyensis</name>
    <dbReference type="NCBI Taxonomy" id="2973938"/>
    <lineage>
        <taxon>Bacteria</taxon>
        <taxon>Pseudomonadati</taxon>
        <taxon>Pseudomonadota</taxon>
        <taxon>Betaproteobacteria</taxon>
        <taxon>Neisseriales</taxon>
        <taxon>Neisseriaceae</taxon>
        <taxon>Neisseria</taxon>
    </lineage>
</organism>
<dbReference type="Proteomes" id="UP001166947">
    <property type="component" value="Unassembled WGS sequence"/>
</dbReference>
<reference evidence="1" key="1">
    <citation type="submission" date="2022-08" db="EMBL/GenBank/DDBJ databases">
        <authorList>
            <person name="Volokhov D.V."/>
            <person name="Furtak V.A."/>
            <person name="Zagorodnyaya T.A."/>
        </authorList>
    </citation>
    <scope>NUCLEOTIDE SEQUENCE</scope>
    <source>
        <strain evidence="1">CSL10203-ORH2</strain>
    </source>
</reference>
<dbReference type="EMBL" id="JANUXW010000001">
    <property type="protein sequence ID" value="MCS4533088.1"/>
    <property type="molecule type" value="Genomic_DNA"/>
</dbReference>
<accession>A0ABT2FC43</accession>
<reference evidence="1" key="2">
    <citation type="journal article" date="2023" name="Curr. Microbiol.">
        <title>Neisseria montereyensis sp. nov., Isolated from Oropharynx of California Sea Lion (Zalophus californianus): Genomic, Phylogenetic, and Phenotypic Study.</title>
        <authorList>
            <person name="Volokhov D.V."/>
            <person name="Zagorodnyaya T.A."/>
            <person name="Furtak V.A."/>
            <person name="Nattanmai G."/>
            <person name="Randall L."/>
            <person name="Jose S."/>
            <person name="Gao Y."/>
            <person name="Gulland F.M."/>
            <person name="Eisenberg T."/>
            <person name="Delmonte P."/>
            <person name="Blom J."/>
            <person name="Mitchell K.K."/>
        </authorList>
    </citation>
    <scope>NUCLEOTIDE SEQUENCE</scope>
    <source>
        <strain evidence="1">CSL10203-ORH2</strain>
    </source>
</reference>
<dbReference type="RefSeq" id="WP_259290894.1">
    <property type="nucleotide sequence ID" value="NZ_JANUXW010000001.1"/>
</dbReference>
<proteinExistence type="predicted"/>
<protein>
    <submittedName>
        <fullName evidence="1">Uncharacterized protein</fullName>
    </submittedName>
</protein>